<reference evidence="3 4" key="1">
    <citation type="submission" date="2014-06" db="EMBL/GenBank/DDBJ databases">
        <title>Whole Genome Sequences of Three Symbiotic Endozoicomonas Bacteria.</title>
        <authorList>
            <person name="Neave M.J."/>
            <person name="Apprill A."/>
            <person name="Voolstra C.R."/>
        </authorList>
    </citation>
    <scope>NUCLEOTIDE SEQUENCE [LARGE SCALE GENOMIC DNA]</scope>
    <source>
        <strain evidence="3 4">DSM 22380</strain>
    </source>
</reference>
<dbReference type="Gene3D" id="1.10.405.20">
    <property type="match status" value="1"/>
</dbReference>
<protein>
    <submittedName>
        <fullName evidence="3">NADH-ubiquinone oxidoreductase subunit 6</fullName>
    </submittedName>
</protein>
<sequence length="464" mass="52720">MNIAVVGSGISGLSCAWLLSKQHNVTLFEKDDRFGGHSHTVSVGDEKPIPVDTGFIVFNEQTYPNLIAFFKHLQVPFVPTDMSFAVSLNNGATEYAGTNLSGLFAQKRNMFRPGFWVMIADILRFYRNSEKWLGSLEHEDGIDASLTLGQLLHRERFSQRFIHDHLIPMGAAIWSTPADKMLDYPALAFLRFCSNHGLLQLTDRPQWQTVKGGSREYVQRIIDELGTDALTNRCIRKVKRFPDRVQLTDFQGKEWSFDHIVMACHADTTLNLLSEPDEFEQHLLGAFTFQRNKALLHSDERLMPHNKKAWASWNYLGSAPSGKDSKQGPAVTYWMNKLQHLKGMPLFVTLNPEQEPDTGLIHGCYLYDHPVFDRAAIEAQERIWELQGRNRTWYCGAWMGYGFHEDGLQSGLAVAESLGGIRRPWQVKGENDRLHRPDLFGRNFSGQSFADSQSATSQPQKQES</sequence>
<dbReference type="SUPFAM" id="SSF51905">
    <property type="entry name" value="FAD/NAD(P)-binding domain"/>
    <property type="match status" value="1"/>
</dbReference>
<dbReference type="AlphaFoldDB" id="A0A081K7L0"/>
<feature type="region of interest" description="Disordered" evidence="1">
    <location>
        <begin position="443"/>
        <end position="464"/>
    </location>
</feature>
<comment type="caution">
    <text evidence="3">The sequence shown here is derived from an EMBL/GenBank/DDBJ whole genome shotgun (WGS) entry which is preliminary data.</text>
</comment>
<evidence type="ECO:0000313" key="4">
    <source>
        <dbReference type="Proteomes" id="UP000027997"/>
    </source>
</evidence>
<dbReference type="PANTHER" id="PTHR42923">
    <property type="entry name" value="PROTOPORPHYRINOGEN OXIDASE"/>
    <property type="match status" value="1"/>
</dbReference>
<name>A0A081K7L0_9GAMM</name>
<dbReference type="Pfam" id="PF01593">
    <property type="entry name" value="Amino_oxidase"/>
    <property type="match status" value="1"/>
</dbReference>
<dbReference type="InterPro" id="IPR002937">
    <property type="entry name" value="Amino_oxidase"/>
</dbReference>
<accession>A0A081K7L0</accession>
<evidence type="ECO:0000259" key="2">
    <source>
        <dbReference type="Pfam" id="PF01593"/>
    </source>
</evidence>
<dbReference type="STRING" id="305900.GV64_04675"/>
<feature type="domain" description="Amine oxidase" evidence="2">
    <location>
        <begin position="10"/>
        <end position="305"/>
    </location>
</feature>
<dbReference type="FunFam" id="1.10.405.20:FF:000001">
    <property type="entry name" value="Amine oxidase"/>
    <property type="match status" value="1"/>
</dbReference>
<dbReference type="GO" id="GO:0016491">
    <property type="term" value="F:oxidoreductase activity"/>
    <property type="evidence" value="ECO:0007669"/>
    <property type="project" value="InterPro"/>
</dbReference>
<keyword evidence="3" id="KW-0830">Ubiquinone</keyword>
<dbReference type="Gene3D" id="3.30.70.1990">
    <property type="match status" value="1"/>
</dbReference>
<feature type="compositionally biased region" description="Polar residues" evidence="1">
    <location>
        <begin position="444"/>
        <end position="464"/>
    </location>
</feature>
<gene>
    <name evidence="3" type="ORF">GV64_04675</name>
</gene>
<dbReference type="EMBL" id="JOJP01000001">
    <property type="protein sequence ID" value="KEI70136.1"/>
    <property type="molecule type" value="Genomic_DNA"/>
</dbReference>
<dbReference type="Gene3D" id="3.50.50.60">
    <property type="entry name" value="FAD/NAD(P)-binding domain"/>
    <property type="match status" value="1"/>
</dbReference>
<keyword evidence="4" id="KW-1185">Reference proteome</keyword>
<evidence type="ECO:0000313" key="3">
    <source>
        <dbReference type="EMBL" id="KEI70136.1"/>
    </source>
</evidence>
<dbReference type="PANTHER" id="PTHR42923:SF17">
    <property type="entry name" value="AMINE OXIDASE DOMAIN-CONTAINING PROTEIN"/>
    <property type="match status" value="1"/>
</dbReference>
<dbReference type="InterPro" id="IPR036188">
    <property type="entry name" value="FAD/NAD-bd_sf"/>
</dbReference>
<dbReference type="Proteomes" id="UP000027997">
    <property type="component" value="Unassembled WGS sequence"/>
</dbReference>
<dbReference type="eggNOG" id="COG2907">
    <property type="taxonomic scope" value="Bacteria"/>
</dbReference>
<organism evidence="3 4">
    <name type="scientific">Endozoicomonas elysicola</name>
    <dbReference type="NCBI Taxonomy" id="305900"/>
    <lineage>
        <taxon>Bacteria</taxon>
        <taxon>Pseudomonadati</taxon>
        <taxon>Pseudomonadota</taxon>
        <taxon>Gammaproteobacteria</taxon>
        <taxon>Oceanospirillales</taxon>
        <taxon>Endozoicomonadaceae</taxon>
        <taxon>Endozoicomonas</taxon>
    </lineage>
</organism>
<proteinExistence type="predicted"/>
<dbReference type="InterPro" id="IPR050464">
    <property type="entry name" value="Zeta_carotene_desat/Oxidored"/>
</dbReference>
<evidence type="ECO:0000256" key="1">
    <source>
        <dbReference type="SAM" id="MobiDB-lite"/>
    </source>
</evidence>